<evidence type="ECO:0000256" key="3">
    <source>
        <dbReference type="ARBA" id="ARBA00022640"/>
    </source>
</evidence>
<evidence type="ECO:0000256" key="2">
    <source>
        <dbReference type="ARBA" id="ARBA00022528"/>
    </source>
</evidence>
<gene>
    <name evidence="4" type="ORF">Ahy_A07g033028</name>
</gene>
<comment type="caution">
    <text evidence="4">The sequence shown here is derived from an EMBL/GenBank/DDBJ whole genome shotgun (WGS) entry which is preliminary data.</text>
</comment>
<dbReference type="Proteomes" id="UP000289738">
    <property type="component" value="Chromosome A07"/>
</dbReference>
<dbReference type="AlphaFoldDB" id="A0A445C834"/>
<keyword evidence="3" id="KW-0934">Plastid</keyword>
<dbReference type="Pfam" id="PF04278">
    <property type="entry name" value="Tic22"/>
    <property type="match status" value="1"/>
</dbReference>
<keyword evidence="2" id="KW-0150">Chloroplast</keyword>
<proteinExistence type="predicted"/>
<sequence>MGTLRFGWTDDMMIDDAQALLRQVSMVDPRMHDGSKVFPVALNKLKVNGMAFRLILEQSQIKNVL</sequence>
<comment type="subcellular location">
    <subcellularLocation>
        <location evidence="1">Plastid</location>
        <location evidence="1">Chloroplast</location>
    </subcellularLocation>
</comment>
<evidence type="ECO:0000313" key="5">
    <source>
        <dbReference type="Proteomes" id="UP000289738"/>
    </source>
</evidence>
<dbReference type="GO" id="GO:0015031">
    <property type="term" value="P:protein transport"/>
    <property type="evidence" value="ECO:0007669"/>
    <property type="project" value="InterPro"/>
</dbReference>
<reference evidence="4 5" key="1">
    <citation type="submission" date="2019-01" db="EMBL/GenBank/DDBJ databases">
        <title>Sequencing of cultivated peanut Arachis hypogaea provides insights into genome evolution and oil improvement.</title>
        <authorList>
            <person name="Chen X."/>
        </authorList>
    </citation>
    <scope>NUCLEOTIDE SEQUENCE [LARGE SCALE GENOMIC DNA]</scope>
    <source>
        <strain evidence="5">cv. Fuhuasheng</strain>
        <tissue evidence="4">Leaves</tissue>
    </source>
</reference>
<name>A0A445C834_ARAHY</name>
<dbReference type="InterPro" id="IPR007378">
    <property type="entry name" value="Tic22-like"/>
</dbReference>
<dbReference type="GO" id="GO:0009507">
    <property type="term" value="C:chloroplast"/>
    <property type="evidence" value="ECO:0007669"/>
    <property type="project" value="UniProtKB-SubCell"/>
</dbReference>
<organism evidence="4 5">
    <name type="scientific">Arachis hypogaea</name>
    <name type="common">Peanut</name>
    <dbReference type="NCBI Taxonomy" id="3818"/>
    <lineage>
        <taxon>Eukaryota</taxon>
        <taxon>Viridiplantae</taxon>
        <taxon>Streptophyta</taxon>
        <taxon>Embryophyta</taxon>
        <taxon>Tracheophyta</taxon>
        <taxon>Spermatophyta</taxon>
        <taxon>Magnoliopsida</taxon>
        <taxon>eudicotyledons</taxon>
        <taxon>Gunneridae</taxon>
        <taxon>Pentapetalae</taxon>
        <taxon>rosids</taxon>
        <taxon>fabids</taxon>
        <taxon>Fabales</taxon>
        <taxon>Fabaceae</taxon>
        <taxon>Papilionoideae</taxon>
        <taxon>50 kb inversion clade</taxon>
        <taxon>dalbergioids sensu lato</taxon>
        <taxon>Dalbergieae</taxon>
        <taxon>Pterocarpus clade</taxon>
        <taxon>Arachis</taxon>
    </lineage>
</organism>
<evidence type="ECO:0000313" key="4">
    <source>
        <dbReference type="EMBL" id="RYR47092.1"/>
    </source>
</evidence>
<evidence type="ECO:0000256" key="1">
    <source>
        <dbReference type="ARBA" id="ARBA00004229"/>
    </source>
</evidence>
<protein>
    <submittedName>
        <fullName evidence="4">Uncharacterized protein</fullName>
    </submittedName>
</protein>
<dbReference type="EMBL" id="SDMP01000007">
    <property type="protein sequence ID" value="RYR47092.1"/>
    <property type="molecule type" value="Genomic_DNA"/>
</dbReference>
<accession>A0A445C834</accession>
<keyword evidence="5" id="KW-1185">Reference proteome</keyword>